<feature type="transmembrane region" description="Helical" evidence="1">
    <location>
        <begin position="547"/>
        <end position="577"/>
    </location>
</feature>
<feature type="transmembrane region" description="Helical" evidence="1">
    <location>
        <begin position="151"/>
        <end position="169"/>
    </location>
</feature>
<dbReference type="InterPro" id="IPR052728">
    <property type="entry name" value="O2_lipid_transport_reg"/>
</dbReference>
<name>A0ABN8J9I8_9NEOP</name>
<evidence type="ECO:0000313" key="4">
    <source>
        <dbReference type="Proteomes" id="UP000837857"/>
    </source>
</evidence>
<feature type="non-terminal residue" evidence="3">
    <location>
        <position position="1"/>
    </location>
</feature>
<evidence type="ECO:0000313" key="3">
    <source>
        <dbReference type="EMBL" id="CAH2076905.1"/>
    </source>
</evidence>
<feature type="transmembrane region" description="Helical" evidence="1">
    <location>
        <begin position="289"/>
        <end position="309"/>
    </location>
</feature>
<accession>A0ABN8J9I8</accession>
<dbReference type="Pfam" id="PF01757">
    <property type="entry name" value="Acyl_transf_3"/>
    <property type="match status" value="1"/>
</dbReference>
<feature type="transmembrane region" description="Helical" evidence="1">
    <location>
        <begin position="80"/>
        <end position="105"/>
    </location>
</feature>
<proteinExistence type="predicted"/>
<gene>
    <name evidence="3" type="ORF">IPOD504_LOCUS17464</name>
</gene>
<feature type="transmembrane region" description="Helical" evidence="1">
    <location>
        <begin position="519"/>
        <end position="541"/>
    </location>
</feature>
<dbReference type="Proteomes" id="UP000837857">
    <property type="component" value="Chromosome 9"/>
</dbReference>
<protein>
    <recommendedName>
        <fullName evidence="2">Acyltransferase 3 domain-containing protein</fullName>
    </recommendedName>
</protein>
<evidence type="ECO:0000256" key="1">
    <source>
        <dbReference type="SAM" id="Phobius"/>
    </source>
</evidence>
<feature type="transmembrane region" description="Helical" evidence="1">
    <location>
        <begin position="394"/>
        <end position="415"/>
    </location>
</feature>
<feature type="transmembrane region" description="Helical" evidence="1">
    <location>
        <begin position="316"/>
        <end position="340"/>
    </location>
</feature>
<reference evidence="3" key="1">
    <citation type="submission" date="2022-03" db="EMBL/GenBank/DDBJ databases">
        <authorList>
            <person name="Martin H S."/>
        </authorList>
    </citation>
    <scope>NUCLEOTIDE SEQUENCE</scope>
</reference>
<feature type="transmembrane region" description="Helical" evidence="1">
    <location>
        <begin position="181"/>
        <end position="206"/>
    </location>
</feature>
<dbReference type="PANTHER" id="PTHR11161:SF0">
    <property type="entry name" value="O-ACYLTRANSFERASE LIKE PROTEIN"/>
    <property type="match status" value="1"/>
</dbReference>
<keyword evidence="1" id="KW-1133">Transmembrane helix</keyword>
<keyword evidence="4" id="KW-1185">Reference proteome</keyword>
<sequence length="608" mass="69977">MPLFWLSFGCRHQSTARDFHHRDNALSGTVFRLAVCVPRPCTIKEAVSALLFNVSSIGFQYGEEFCRLPNDKPWVLADSVAVLFLSMIAILTLLSTSYELFYIFVLKRDANGANIHFRAFSVYTNTQRLISFPQNADTLECLDGIRTITTAWVIFSHVFSSLSFLQNPYEEWAWMLSAGGLWITAAPVTVDTFFVMTGILLVYTTAKKMDGMTLVRRLHLFYLNRMLRMLPLLATAVILDASLFHKIADGPYWTPVATNAERCRIFWWTTLLHLQNYLNPRKMCVPHSWYVALDIQLHILSPVLLFWLLNGRQQTAWSAVVATLAVAMGASAIYNCALELPSHTFSPSRDSQLFDYMTKYYFHVMSRITPFLVGMAFGYLLHLWRRRIVIMNKIVAVCLWALTFLVMGFTLYMLYRVKQLNWNNQAVDTALNILMRPAWAAAVGWMVLACVHGYGGEKKTRDREKDMKKGRERKCRMSVEADELDRGKHINEMILDFSTGPIDWFLSLPMWRLPGRISYGMYLFHYPIMFVVNGTAVSSPYFSIPNYLFQCLAHMAISFVASFVLTVTIDAPFTIIFRRLLDRGMTQTKWKRVEQLEAHELAPRTNFH</sequence>
<feature type="transmembrane region" description="Helical" evidence="1">
    <location>
        <begin position="435"/>
        <end position="455"/>
    </location>
</feature>
<evidence type="ECO:0000259" key="2">
    <source>
        <dbReference type="Pfam" id="PF01757"/>
    </source>
</evidence>
<feature type="transmembrane region" description="Helical" evidence="1">
    <location>
        <begin position="227"/>
        <end position="245"/>
    </location>
</feature>
<keyword evidence="1" id="KW-0472">Membrane</keyword>
<feature type="domain" description="Acyltransferase 3" evidence="2">
    <location>
        <begin position="141"/>
        <end position="450"/>
    </location>
</feature>
<dbReference type="EMBL" id="OW152821">
    <property type="protein sequence ID" value="CAH2076905.1"/>
    <property type="molecule type" value="Genomic_DNA"/>
</dbReference>
<organism evidence="3 4">
    <name type="scientific">Iphiclides podalirius</name>
    <name type="common">scarce swallowtail</name>
    <dbReference type="NCBI Taxonomy" id="110791"/>
    <lineage>
        <taxon>Eukaryota</taxon>
        <taxon>Metazoa</taxon>
        <taxon>Ecdysozoa</taxon>
        <taxon>Arthropoda</taxon>
        <taxon>Hexapoda</taxon>
        <taxon>Insecta</taxon>
        <taxon>Pterygota</taxon>
        <taxon>Neoptera</taxon>
        <taxon>Endopterygota</taxon>
        <taxon>Lepidoptera</taxon>
        <taxon>Glossata</taxon>
        <taxon>Ditrysia</taxon>
        <taxon>Papilionoidea</taxon>
        <taxon>Papilionidae</taxon>
        <taxon>Papilioninae</taxon>
        <taxon>Iphiclides</taxon>
    </lineage>
</organism>
<dbReference type="InterPro" id="IPR002656">
    <property type="entry name" value="Acyl_transf_3_dom"/>
</dbReference>
<keyword evidence="1" id="KW-0812">Transmembrane</keyword>
<feature type="transmembrane region" description="Helical" evidence="1">
    <location>
        <begin position="360"/>
        <end position="382"/>
    </location>
</feature>
<dbReference type="PANTHER" id="PTHR11161">
    <property type="entry name" value="O-ACYLTRANSFERASE"/>
    <property type="match status" value="1"/>
</dbReference>